<evidence type="ECO:0000256" key="4">
    <source>
        <dbReference type="ARBA" id="ARBA00022723"/>
    </source>
</evidence>
<dbReference type="InterPro" id="IPR001148">
    <property type="entry name" value="CA_dom"/>
</dbReference>
<dbReference type="InterPro" id="IPR023561">
    <property type="entry name" value="Carbonic_anhydrase_a-class"/>
</dbReference>
<evidence type="ECO:0000313" key="11">
    <source>
        <dbReference type="Proteomes" id="UP000186922"/>
    </source>
</evidence>
<gene>
    <name evidence="10" type="primary">RvY_04176-1</name>
    <name evidence="10" type="synonym">RvY_04176.1</name>
    <name evidence="10" type="ORF">RvY_04176</name>
</gene>
<keyword evidence="6 8" id="KW-0456">Lyase</keyword>
<comment type="similarity">
    <text evidence="2 8">Belongs to the alpha-carbonic anhydrase family.</text>
</comment>
<dbReference type="InterPro" id="IPR036398">
    <property type="entry name" value="CA_dom_sf"/>
</dbReference>
<evidence type="ECO:0000256" key="5">
    <source>
        <dbReference type="ARBA" id="ARBA00022833"/>
    </source>
</evidence>
<evidence type="ECO:0000256" key="8">
    <source>
        <dbReference type="RuleBase" id="RU367011"/>
    </source>
</evidence>
<dbReference type="PROSITE" id="PS00162">
    <property type="entry name" value="ALPHA_CA_1"/>
    <property type="match status" value="1"/>
</dbReference>
<dbReference type="GO" id="GO:0008270">
    <property type="term" value="F:zinc ion binding"/>
    <property type="evidence" value="ECO:0007669"/>
    <property type="project" value="UniProtKB-UniRule"/>
</dbReference>
<dbReference type="PANTHER" id="PTHR18952:SF141">
    <property type="entry name" value="CARBONIC ANHYDRASE"/>
    <property type="match status" value="1"/>
</dbReference>
<dbReference type="STRING" id="947166.A0A1D1UXK6"/>
<accession>A0A1D1UXK6</accession>
<feature type="domain" description="Alpha-carbonic anhydrase" evidence="9">
    <location>
        <begin position="23"/>
        <end position="311"/>
    </location>
</feature>
<comment type="cofactor">
    <cofactor evidence="1 8">
        <name>Zn(2+)</name>
        <dbReference type="ChEBI" id="CHEBI:29105"/>
    </cofactor>
</comment>
<dbReference type="PANTHER" id="PTHR18952">
    <property type="entry name" value="CARBONIC ANHYDRASE"/>
    <property type="match status" value="1"/>
</dbReference>
<organism evidence="10 11">
    <name type="scientific">Ramazzottius varieornatus</name>
    <name type="common">Water bear</name>
    <name type="synonym">Tardigrade</name>
    <dbReference type="NCBI Taxonomy" id="947166"/>
    <lineage>
        <taxon>Eukaryota</taxon>
        <taxon>Metazoa</taxon>
        <taxon>Ecdysozoa</taxon>
        <taxon>Tardigrada</taxon>
        <taxon>Eutardigrada</taxon>
        <taxon>Parachela</taxon>
        <taxon>Hypsibioidea</taxon>
        <taxon>Ramazzottiidae</taxon>
        <taxon>Ramazzottius</taxon>
    </lineage>
</organism>
<reference evidence="10 11" key="1">
    <citation type="journal article" date="2016" name="Nat. Commun.">
        <title>Extremotolerant tardigrade genome and improved radiotolerance of human cultured cells by tardigrade-unique protein.</title>
        <authorList>
            <person name="Hashimoto T."/>
            <person name="Horikawa D.D."/>
            <person name="Saito Y."/>
            <person name="Kuwahara H."/>
            <person name="Kozuka-Hata H."/>
            <person name="Shin-I T."/>
            <person name="Minakuchi Y."/>
            <person name="Ohishi K."/>
            <person name="Motoyama A."/>
            <person name="Aizu T."/>
            <person name="Enomoto A."/>
            <person name="Kondo K."/>
            <person name="Tanaka S."/>
            <person name="Hara Y."/>
            <person name="Koshikawa S."/>
            <person name="Sagara H."/>
            <person name="Miura T."/>
            <person name="Yokobori S."/>
            <person name="Miyagawa K."/>
            <person name="Suzuki Y."/>
            <person name="Kubo T."/>
            <person name="Oyama M."/>
            <person name="Kohara Y."/>
            <person name="Fujiyama A."/>
            <person name="Arakawa K."/>
            <person name="Katayama T."/>
            <person name="Toyoda A."/>
            <person name="Kunieda T."/>
        </authorList>
    </citation>
    <scope>NUCLEOTIDE SEQUENCE [LARGE SCALE GENOMIC DNA]</scope>
    <source>
        <strain evidence="10 11">YOKOZUNA-1</strain>
    </source>
</reference>
<evidence type="ECO:0000313" key="10">
    <source>
        <dbReference type="EMBL" id="GAU92027.1"/>
    </source>
</evidence>
<keyword evidence="5 8" id="KW-0862">Zinc</keyword>
<protein>
    <recommendedName>
        <fullName evidence="3 8">Carbonic anhydrase</fullName>
        <ecNumber evidence="3 8">4.2.1.1</ecNumber>
    </recommendedName>
</protein>
<feature type="signal peptide" evidence="8">
    <location>
        <begin position="1"/>
        <end position="21"/>
    </location>
</feature>
<dbReference type="GO" id="GO:0005737">
    <property type="term" value="C:cytoplasm"/>
    <property type="evidence" value="ECO:0007669"/>
    <property type="project" value="TreeGrafter"/>
</dbReference>
<dbReference type="SUPFAM" id="SSF51069">
    <property type="entry name" value="Carbonic anhydrase"/>
    <property type="match status" value="1"/>
</dbReference>
<evidence type="ECO:0000259" key="9">
    <source>
        <dbReference type="PROSITE" id="PS51144"/>
    </source>
</evidence>
<evidence type="ECO:0000256" key="2">
    <source>
        <dbReference type="ARBA" id="ARBA00010718"/>
    </source>
</evidence>
<name>A0A1D1UXK6_RAMVA</name>
<evidence type="ECO:0000256" key="1">
    <source>
        <dbReference type="ARBA" id="ARBA00001947"/>
    </source>
</evidence>
<dbReference type="Pfam" id="PF00194">
    <property type="entry name" value="Carb_anhydrase"/>
    <property type="match status" value="1"/>
</dbReference>
<dbReference type="EMBL" id="BDGG01000002">
    <property type="protein sequence ID" value="GAU92027.1"/>
    <property type="molecule type" value="Genomic_DNA"/>
</dbReference>
<evidence type="ECO:0000256" key="6">
    <source>
        <dbReference type="ARBA" id="ARBA00023239"/>
    </source>
</evidence>
<keyword evidence="11" id="KW-1185">Reference proteome</keyword>
<evidence type="ECO:0000256" key="3">
    <source>
        <dbReference type="ARBA" id="ARBA00012925"/>
    </source>
</evidence>
<evidence type="ECO:0000256" key="7">
    <source>
        <dbReference type="ARBA" id="ARBA00048348"/>
    </source>
</evidence>
<dbReference type="EC" id="4.2.1.1" evidence="3 8"/>
<dbReference type="GO" id="GO:0004089">
    <property type="term" value="F:carbonate dehydratase activity"/>
    <property type="evidence" value="ECO:0007669"/>
    <property type="project" value="UniProtKB-UniRule"/>
</dbReference>
<sequence>MHSHLILYCLIFIVAGSYVDGAGRWRYISRHTGVNSTQPVDKWRDEYPKCGRHNQSPINFDTSRIQPSDTLQHIFFVDYDEHPPHHAWKIFNNGHTVVMKGNYTCPPQLQGGALVDKYEVVQLHFHWGEEDFEGSEHRVDGHQYPLELHIVHKKRVHDEKANDDKKELKNENEDLNLAVIGIFFDVVSDENANPNLDPVTQALERVIKPDEPVDAYLPTFTLQSLLPKYRDYYRYTGSLTTPPCDPVVKWSVFRQPVPISRQQMEAFRRLEGHVHDEDGQIQTVANATETRILKNFRPVQPIGNRIVSLYSSRSASVRADVHPGGASEAQGRKAESPLEIQKSRATTIGSSLVGVLPLLVLTQL</sequence>
<comment type="catalytic activity">
    <reaction evidence="7 8">
        <text>hydrogencarbonate + H(+) = CO2 + H2O</text>
        <dbReference type="Rhea" id="RHEA:10748"/>
        <dbReference type="ChEBI" id="CHEBI:15377"/>
        <dbReference type="ChEBI" id="CHEBI:15378"/>
        <dbReference type="ChEBI" id="CHEBI:16526"/>
        <dbReference type="ChEBI" id="CHEBI:17544"/>
        <dbReference type="EC" id="4.2.1.1"/>
    </reaction>
</comment>
<dbReference type="OrthoDB" id="429145at2759"/>
<keyword evidence="8" id="KW-0732">Signal</keyword>
<dbReference type="SMART" id="SM01057">
    <property type="entry name" value="Carb_anhydrase"/>
    <property type="match status" value="1"/>
</dbReference>
<dbReference type="Proteomes" id="UP000186922">
    <property type="component" value="Unassembled WGS sequence"/>
</dbReference>
<feature type="chain" id="PRO_5025096634" description="Carbonic anhydrase" evidence="8">
    <location>
        <begin position="22"/>
        <end position="364"/>
    </location>
</feature>
<proteinExistence type="inferred from homology"/>
<comment type="caution">
    <text evidence="10">The sequence shown here is derived from an EMBL/GenBank/DDBJ whole genome shotgun (WGS) entry which is preliminary data.</text>
</comment>
<keyword evidence="4 8" id="KW-0479">Metal-binding</keyword>
<dbReference type="InterPro" id="IPR018338">
    <property type="entry name" value="Carbonic_anhydrase_a-class_CS"/>
</dbReference>
<comment type="function">
    <text evidence="8">Reversible hydration of carbon dioxide.</text>
</comment>
<dbReference type="CDD" id="cd00326">
    <property type="entry name" value="alpha_CA"/>
    <property type="match status" value="1"/>
</dbReference>
<dbReference type="Gene3D" id="3.10.200.10">
    <property type="entry name" value="Alpha carbonic anhydrase"/>
    <property type="match status" value="1"/>
</dbReference>
<dbReference type="AlphaFoldDB" id="A0A1D1UXK6"/>
<dbReference type="PROSITE" id="PS51144">
    <property type="entry name" value="ALPHA_CA_2"/>
    <property type="match status" value="1"/>
</dbReference>